<dbReference type="InterPro" id="IPR022535">
    <property type="entry name" value="Golgi_pH-regulator_cons_dom"/>
</dbReference>
<proteinExistence type="predicted"/>
<comment type="subcellular location">
    <subcellularLocation>
        <location evidence="1">Membrane</location>
        <topology evidence="1">Multi-pass membrane protein</topology>
    </subcellularLocation>
</comment>
<keyword evidence="3 6" id="KW-1133">Transmembrane helix</keyword>
<feature type="transmembrane region" description="Helical" evidence="6">
    <location>
        <begin position="259"/>
        <end position="283"/>
    </location>
</feature>
<evidence type="ECO:0000256" key="4">
    <source>
        <dbReference type="ARBA" id="ARBA00023136"/>
    </source>
</evidence>
<evidence type="ECO:0000313" key="10">
    <source>
        <dbReference type="Proteomes" id="UP000620104"/>
    </source>
</evidence>
<protein>
    <recommendedName>
        <fullName evidence="11">Abscisic acid G-protein coupled receptor-domain-containing protein</fullName>
    </recommendedName>
</protein>
<evidence type="ECO:0000256" key="3">
    <source>
        <dbReference type="ARBA" id="ARBA00022989"/>
    </source>
</evidence>
<name>A0A8H3TMT6_9TREE</name>
<sequence>MDAREPRHRDPIIFDTLVLLGVQCGFYILSRRFLLHALPTLRNISKQGTESEGTTDSNDVYALRTYRGRKQDDEDNGAYTEEEGDGLLNASGGFSDVEAGSSTTRDPSSSRQRWKAGFQSDSDDDMSEATRSYAGSPLPSPSVELAGHDGDGAASTASLMKQEAGLAMHSAQDGHNADSRGHARRISALNGVQLPAIRTPGTPATPSTPGSASQGRKQEPQVLRIFKPRDSGAKAGTNSKKEKEKVGATRGLGFLARNLFSICFAESLTLLSLVMFHSIGILHSRSRHVHFSISLHILLLLILFVVPWVQCMQLTYRAREASKLHFGKQSASGKRRLSVAKRILVSLVPFGLYIFLFTRIPPYVTTLDAPLVPEAELESIIRAGNISQVVNGTRKIPGYRLKAVLPQMVHLGDLSDLDESEQPLGNVEDSRQDDDEGNDYTYEEYEYAFEYYSQQQLWRKGGWLEPSLGRVVVCGVVVLGGLSGLGAVRTAWNFIESGGMGSGRMITREDLISAERALYRVRHDMVYKRGELTRRLGGNDQRDGTSTDDQGWMSRVFDSTLGRNQETNALRREIQGLEALEQQISRGLDAMKLRRKRQRFAQTLRGKLFNLVGMLFTVYCIARVMMCGVSVVFPPLASNKLPRTDEQAPDNVEQGKGNTNGDWISYLIAWGLSRLPTGVVDVGVWSRAISLLLTGLLIMSSLLQVLRSVSKVLRLTSKKIGAGFLLLTLGQLMSTYTISLLIQLRSFIPPSMPDLEVIDQARSNSTAITTAATQFSQFKSHGDTSLLASLPEFRVFGRLFDIMFLVGAISTALYRFLSQRMNGVDEYAQVYH</sequence>
<keyword evidence="2 6" id="KW-0812">Transmembrane</keyword>
<evidence type="ECO:0000313" key="9">
    <source>
        <dbReference type="EMBL" id="GHJ84002.1"/>
    </source>
</evidence>
<gene>
    <name evidence="9" type="ORF">NliqN6_0404</name>
</gene>
<feature type="transmembrane region" description="Helical" evidence="6">
    <location>
        <begin position="795"/>
        <end position="817"/>
    </location>
</feature>
<keyword evidence="10" id="KW-1185">Reference proteome</keyword>
<feature type="transmembrane region" description="Helical" evidence="6">
    <location>
        <begin position="343"/>
        <end position="360"/>
    </location>
</feature>
<dbReference type="Pfam" id="PF12430">
    <property type="entry name" value="ABA_GPCR"/>
    <property type="match status" value="1"/>
</dbReference>
<feature type="region of interest" description="Disordered" evidence="5">
    <location>
        <begin position="47"/>
        <end position="153"/>
    </location>
</feature>
<feature type="compositionally biased region" description="Acidic residues" evidence="5">
    <location>
        <begin position="73"/>
        <end position="85"/>
    </location>
</feature>
<evidence type="ECO:0008006" key="11">
    <source>
        <dbReference type="Google" id="ProtNLM"/>
    </source>
</evidence>
<feature type="compositionally biased region" description="Polar residues" evidence="5">
    <location>
        <begin position="100"/>
        <end position="111"/>
    </location>
</feature>
<feature type="transmembrane region" description="Helical" evidence="6">
    <location>
        <begin position="467"/>
        <end position="488"/>
    </location>
</feature>
<keyword evidence="4 6" id="KW-0472">Membrane</keyword>
<dbReference type="InterPro" id="IPR025969">
    <property type="entry name" value="ABA_GPCR_dom"/>
</dbReference>
<dbReference type="OrthoDB" id="264392at2759"/>
<accession>A0A8H3TMT6</accession>
<evidence type="ECO:0000259" key="7">
    <source>
        <dbReference type="Pfam" id="PF12430"/>
    </source>
</evidence>
<evidence type="ECO:0000256" key="1">
    <source>
        <dbReference type="ARBA" id="ARBA00004141"/>
    </source>
</evidence>
<dbReference type="Pfam" id="PF12537">
    <property type="entry name" value="GPHR_N"/>
    <property type="match status" value="1"/>
</dbReference>
<evidence type="ECO:0000256" key="5">
    <source>
        <dbReference type="SAM" id="MobiDB-lite"/>
    </source>
</evidence>
<dbReference type="EMBL" id="BLZA01000005">
    <property type="protein sequence ID" value="GHJ84002.1"/>
    <property type="molecule type" value="Genomic_DNA"/>
</dbReference>
<evidence type="ECO:0000259" key="8">
    <source>
        <dbReference type="Pfam" id="PF12537"/>
    </source>
</evidence>
<evidence type="ECO:0000256" key="2">
    <source>
        <dbReference type="ARBA" id="ARBA00022692"/>
    </source>
</evidence>
<feature type="transmembrane region" description="Helical" evidence="6">
    <location>
        <begin position="724"/>
        <end position="744"/>
    </location>
</feature>
<comment type="caution">
    <text evidence="9">The sequence shown here is derived from an EMBL/GenBank/DDBJ whole genome shotgun (WGS) entry which is preliminary data.</text>
</comment>
<dbReference type="Proteomes" id="UP000620104">
    <property type="component" value="Unassembled WGS sequence"/>
</dbReference>
<dbReference type="PANTHER" id="PTHR15948">
    <property type="entry name" value="G-PROTEIN COUPLED RECEPTOR 89-RELATED"/>
    <property type="match status" value="1"/>
</dbReference>
<evidence type="ECO:0000256" key="6">
    <source>
        <dbReference type="SAM" id="Phobius"/>
    </source>
</evidence>
<dbReference type="InterPro" id="IPR015672">
    <property type="entry name" value="GPHR/GTG"/>
</dbReference>
<feature type="domain" description="Golgi pH regulator conserved" evidence="8">
    <location>
        <begin position="465"/>
        <end position="532"/>
    </location>
</feature>
<feature type="compositionally biased region" description="Polar residues" evidence="5">
    <location>
        <begin position="47"/>
        <end position="58"/>
    </location>
</feature>
<feature type="transmembrane region" description="Helical" evidence="6">
    <location>
        <begin position="608"/>
        <end position="633"/>
    </location>
</feature>
<feature type="transmembrane region" description="Helical" evidence="6">
    <location>
        <begin position="684"/>
        <end position="703"/>
    </location>
</feature>
<feature type="compositionally biased region" description="Low complexity" evidence="5">
    <location>
        <begin position="199"/>
        <end position="213"/>
    </location>
</feature>
<dbReference type="GO" id="GO:0016020">
    <property type="term" value="C:membrane"/>
    <property type="evidence" value="ECO:0007669"/>
    <property type="project" value="UniProtKB-SubCell"/>
</dbReference>
<reference evidence="9" key="1">
    <citation type="submission" date="2020-07" db="EMBL/GenBank/DDBJ databases">
        <title>Draft Genome Sequence of a Deep-Sea Yeast, Naganishia (Cryptococcus) liquefaciens strain N6.</title>
        <authorList>
            <person name="Han Y.W."/>
            <person name="Kajitani R."/>
            <person name="Morimoto H."/>
            <person name="Parhat M."/>
            <person name="Tsubouchi H."/>
            <person name="Bakenova O."/>
            <person name="Ogata M."/>
            <person name="Argunhan B."/>
            <person name="Aoki R."/>
            <person name="Kajiwara S."/>
            <person name="Itoh T."/>
            <person name="Iwasaki H."/>
        </authorList>
    </citation>
    <scope>NUCLEOTIDE SEQUENCE</scope>
    <source>
        <strain evidence="9">N6</strain>
    </source>
</reference>
<dbReference type="AlphaFoldDB" id="A0A8H3TMT6"/>
<feature type="transmembrane region" description="Helical" evidence="6">
    <location>
        <begin position="289"/>
        <end position="309"/>
    </location>
</feature>
<feature type="region of interest" description="Disordered" evidence="5">
    <location>
        <begin position="192"/>
        <end position="242"/>
    </location>
</feature>
<dbReference type="PANTHER" id="PTHR15948:SF0">
    <property type="entry name" value="GOLGI PH REGULATOR A-RELATED"/>
    <property type="match status" value="1"/>
</dbReference>
<feature type="domain" description="Abscisic acid G-protein coupled receptor-like" evidence="7">
    <location>
        <begin position="600"/>
        <end position="819"/>
    </location>
</feature>
<organism evidence="9 10">
    <name type="scientific">Naganishia liquefaciens</name>
    <dbReference type="NCBI Taxonomy" id="104408"/>
    <lineage>
        <taxon>Eukaryota</taxon>
        <taxon>Fungi</taxon>
        <taxon>Dikarya</taxon>
        <taxon>Basidiomycota</taxon>
        <taxon>Agaricomycotina</taxon>
        <taxon>Tremellomycetes</taxon>
        <taxon>Filobasidiales</taxon>
        <taxon>Filobasidiaceae</taxon>
        <taxon>Naganishia</taxon>
    </lineage>
</organism>
<feature type="region of interest" description="Disordered" evidence="5">
    <location>
        <begin position="417"/>
        <end position="437"/>
    </location>
</feature>